<protein>
    <recommendedName>
        <fullName evidence="4">Biogenesis of lysosome-related organelles complex 1 subunit 7</fullName>
    </recommendedName>
</protein>
<dbReference type="EMBL" id="CAUYUJ010020333">
    <property type="protein sequence ID" value="CAK0897440.1"/>
    <property type="molecule type" value="Genomic_DNA"/>
</dbReference>
<evidence type="ECO:0000256" key="1">
    <source>
        <dbReference type="SAM" id="MobiDB-lite"/>
    </source>
</evidence>
<organism evidence="2 3">
    <name type="scientific">Prorocentrum cordatum</name>
    <dbReference type="NCBI Taxonomy" id="2364126"/>
    <lineage>
        <taxon>Eukaryota</taxon>
        <taxon>Sar</taxon>
        <taxon>Alveolata</taxon>
        <taxon>Dinophyceae</taxon>
        <taxon>Prorocentrales</taxon>
        <taxon>Prorocentraceae</taxon>
        <taxon>Prorocentrum</taxon>
    </lineage>
</organism>
<comment type="caution">
    <text evidence="2">The sequence shown here is derived from an EMBL/GenBank/DDBJ whole genome shotgun (WGS) entry which is preliminary data.</text>
</comment>
<name>A0ABN9XHG2_9DINO</name>
<evidence type="ECO:0008006" key="4">
    <source>
        <dbReference type="Google" id="ProtNLM"/>
    </source>
</evidence>
<sequence>MAAVGSFAAACGAGPAAQHGTADEKVPLQDRVDALSLELEEIRAGLALALPSTAAAAHRGGPEEAPAGARSGLWRQAESIFSRLEELRATSEGLSGRVEHLAGIVRDQARRIADLERPCPASAVGEGPRDAVRHRPLQPILAQSAPPPSREAVQAGVLAGTMPAAPPPVRETVQAAPPPPLGALR</sequence>
<dbReference type="Proteomes" id="UP001189429">
    <property type="component" value="Unassembled WGS sequence"/>
</dbReference>
<evidence type="ECO:0000313" key="3">
    <source>
        <dbReference type="Proteomes" id="UP001189429"/>
    </source>
</evidence>
<proteinExistence type="predicted"/>
<reference evidence="2" key="1">
    <citation type="submission" date="2023-10" db="EMBL/GenBank/DDBJ databases">
        <authorList>
            <person name="Chen Y."/>
            <person name="Shah S."/>
            <person name="Dougan E. K."/>
            <person name="Thang M."/>
            <person name="Chan C."/>
        </authorList>
    </citation>
    <scope>NUCLEOTIDE SEQUENCE [LARGE SCALE GENOMIC DNA]</scope>
</reference>
<feature type="region of interest" description="Disordered" evidence="1">
    <location>
        <begin position="141"/>
        <end position="185"/>
    </location>
</feature>
<keyword evidence="3" id="KW-1185">Reference proteome</keyword>
<evidence type="ECO:0000313" key="2">
    <source>
        <dbReference type="EMBL" id="CAK0897440.1"/>
    </source>
</evidence>
<accession>A0ABN9XHG2</accession>
<gene>
    <name evidence="2" type="ORF">PCOR1329_LOCUS75613</name>
</gene>
<feature type="compositionally biased region" description="Pro residues" evidence="1">
    <location>
        <begin position="176"/>
        <end position="185"/>
    </location>
</feature>